<gene>
    <name evidence="1" type="ORF">SAMN04488564_111296</name>
</gene>
<evidence type="ECO:0000313" key="2">
    <source>
        <dbReference type="Proteomes" id="UP000198583"/>
    </source>
</evidence>
<keyword evidence="2" id="KW-1185">Reference proteome</keyword>
<dbReference type="Proteomes" id="UP000198583">
    <property type="component" value="Unassembled WGS sequence"/>
</dbReference>
<sequence>MLGLFGAVSLANPTGPSAAYAASETPMSSHSMQFG</sequence>
<evidence type="ECO:0000313" key="1">
    <source>
        <dbReference type="EMBL" id="SFR27853.1"/>
    </source>
</evidence>
<proteinExistence type="predicted"/>
<name>A0A1I6FDD2_9PSEU</name>
<protein>
    <submittedName>
        <fullName evidence="1">Uncharacterized protein</fullName>
    </submittedName>
</protein>
<reference evidence="2" key="1">
    <citation type="submission" date="2016-10" db="EMBL/GenBank/DDBJ databases">
        <authorList>
            <person name="Varghese N."/>
            <person name="Submissions S."/>
        </authorList>
    </citation>
    <scope>NUCLEOTIDE SEQUENCE [LARGE SCALE GENOMIC DNA]</scope>
    <source>
        <strain evidence="2">DSM 44232</strain>
    </source>
</reference>
<dbReference type="EMBL" id="FOYL01000011">
    <property type="protein sequence ID" value="SFR27853.1"/>
    <property type="molecule type" value="Genomic_DNA"/>
</dbReference>
<accession>A0A1I6FDD2</accession>
<dbReference type="AlphaFoldDB" id="A0A1I6FDD2"/>
<organism evidence="1 2">
    <name type="scientific">Lentzea waywayandensis</name>
    <dbReference type="NCBI Taxonomy" id="84724"/>
    <lineage>
        <taxon>Bacteria</taxon>
        <taxon>Bacillati</taxon>
        <taxon>Actinomycetota</taxon>
        <taxon>Actinomycetes</taxon>
        <taxon>Pseudonocardiales</taxon>
        <taxon>Pseudonocardiaceae</taxon>
        <taxon>Lentzea</taxon>
    </lineage>
</organism>